<dbReference type="RefSeq" id="WP_245759529.1">
    <property type="nucleotide sequence ID" value="NZ_FOYI01000001.1"/>
</dbReference>
<sequence>MKHRLTLGAAVMSAGLGALMAVSALSPALAEAAGRIAVAGQGEVFAEPDMATVRLGVTQRAESAAGAMGDVSTAVDALLSRLEARGVAARDIQTSDLSLHPIYERRDGPAQQSPAIIGYQAANRLTVRVRDLPQLGALLGEMLDDGANEFQGVTFGIAEPGGLIDEARRAAVADARARAELYAEAAGVSLGALLELAEGGVAAPQPVMREMAAMRADSMPIAEGELSLSAEVSMVFAIGEDEPAGE</sequence>
<dbReference type="Gene3D" id="3.30.70.2970">
    <property type="entry name" value="Protein of unknown function (DUF541), domain 2"/>
    <property type="match status" value="1"/>
</dbReference>
<dbReference type="STRING" id="871652.SAMN04515673_101489"/>
<dbReference type="GO" id="GO:0006974">
    <property type="term" value="P:DNA damage response"/>
    <property type="evidence" value="ECO:0007669"/>
    <property type="project" value="TreeGrafter"/>
</dbReference>
<evidence type="ECO:0000313" key="3">
    <source>
        <dbReference type="Proteomes" id="UP000199302"/>
    </source>
</evidence>
<name>A0A1I6CWG4_9RHOB</name>
<accession>A0A1I6CWG4</accession>
<feature type="chain" id="PRO_5011442230" description="26 kDa periplasmic immunogenic protein" evidence="1">
    <location>
        <begin position="21"/>
        <end position="246"/>
    </location>
</feature>
<gene>
    <name evidence="2" type="ORF">SAMN04515673_101489</name>
</gene>
<reference evidence="2 3" key="1">
    <citation type="submission" date="2016-10" db="EMBL/GenBank/DDBJ databases">
        <authorList>
            <person name="de Groot N.N."/>
        </authorList>
    </citation>
    <scope>NUCLEOTIDE SEQUENCE [LARGE SCALE GENOMIC DNA]</scope>
    <source>
        <strain evidence="3">KMM 9023,NRIC 0796,JCM 17311,KCTC 23692</strain>
    </source>
</reference>
<dbReference type="Pfam" id="PF04402">
    <property type="entry name" value="SIMPL"/>
    <property type="match status" value="1"/>
</dbReference>
<organism evidence="2 3">
    <name type="scientific">Poseidonocella sedimentorum</name>
    <dbReference type="NCBI Taxonomy" id="871652"/>
    <lineage>
        <taxon>Bacteria</taxon>
        <taxon>Pseudomonadati</taxon>
        <taxon>Pseudomonadota</taxon>
        <taxon>Alphaproteobacteria</taxon>
        <taxon>Rhodobacterales</taxon>
        <taxon>Roseobacteraceae</taxon>
        <taxon>Poseidonocella</taxon>
    </lineage>
</organism>
<evidence type="ECO:0000256" key="1">
    <source>
        <dbReference type="SAM" id="SignalP"/>
    </source>
</evidence>
<keyword evidence="1" id="KW-0732">Signal</keyword>
<dbReference type="Gene3D" id="3.30.110.170">
    <property type="entry name" value="Protein of unknown function (DUF541), domain 1"/>
    <property type="match status" value="1"/>
</dbReference>
<evidence type="ECO:0000313" key="2">
    <source>
        <dbReference type="EMBL" id="SFQ97528.1"/>
    </source>
</evidence>
<dbReference type="InterPro" id="IPR007497">
    <property type="entry name" value="SIMPL/DUF541"/>
</dbReference>
<dbReference type="PANTHER" id="PTHR34387">
    <property type="entry name" value="SLR1258 PROTEIN"/>
    <property type="match status" value="1"/>
</dbReference>
<dbReference type="AlphaFoldDB" id="A0A1I6CWG4"/>
<dbReference type="Proteomes" id="UP000199302">
    <property type="component" value="Unassembled WGS sequence"/>
</dbReference>
<dbReference type="PANTHER" id="PTHR34387:SF1">
    <property type="entry name" value="PERIPLASMIC IMMUNOGENIC PROTEIN"/>
    <property type="match status" value="1"/>
</dbReference>
<dbReference type="EMBL" id="FOYI01000001">
    <property type="protein sequence ID" value="SFQ97528.1"/>
    <property type="molecule type" value="Genomic_DNA"/>
</dbReference>
<proteinExistence type="predicted"/>
<evidence type="ECO:0008006" key="4">
    <source>
        <dbReference type="Google" id="ProtNLM"/>
    </source>
</evidence>
<feature type="signal peptide" evidence="1">
    <location>
        <begin position="1"/>
        <end position="20"/>
    </location>
</feature>
<protein>
    <recommendedName>
        <fullName evidence="4">26 kDa periplasmic immunogenic protein</fullName>
    </recommendedName>
</protein>
<keyword evidence="3" id="KW-1185">Reference proteome</keyword>
<dbReference type="InterPro" id="IPR052022">
    <property type="entry name" value="26kDa_periplasmic_antigen"/>
</dbReference>